<gene>
    <name evidence="2" type="primary">SCH9_1</name>
    <name evidence="2" type="ORF">SLS62_002514</name>
</gene>
<feature type="compositionally biased region" description="Polar residues" evidence="1">
    <location>
        <begin position="365"/>
        <end position="378"/>
    </location>
</feature>
<feature type="compositionally biased region" description="Basic and acidic residues" evidence="1">
    <location>
        <begin position="400"/>
        <end position="409"/>
    </location>
</feature>
<protein>
    <submittedName>
        <fullName evidence="2">Serine/threonine-protein kinase</fullName>
    </submittedName>
</protein>
<feature type="compositionally biased region" description="Polar residues" evidence="1">
    <location>
        <begin position="388"/>
        <end position="399"/>
    </location>
</feature>
<evidence type="ECO:0000313" key="3">
    <source>
        <dbReference type="Proteomes" id="UP001320420"/>
    </source>
</evidence>
<feature type="compositionally biased region" description="Low complexity" evidence="1">
    <location>
        <begin position="283"/>
        <end position="308"/>
    </location>
</feature>
<dbReference type="Proteomes" id="UP001320420">
    <property type="component" value="Unassembled WGS sequence"/>
</dbReference>
<feature type="non-terminal residue" evidence="2">
    <location>
        <position position="1"/>
    </location>
</feature>
<feature type="region of interest" description="Disordered" evidence="1">
    <location>
        <begin position="51"/>
        <end position="318"/>
    </location>
</feature>
<feature type="compositionally biased region" description="Polar residues" evidence="1">
    <location>
        <begin position="89"/>
        <end position="101"/>
    </location>
</feature>
<keyword evidence="2" id="KW-0418">Kinase</keyword>
<feature type="compositionally biased region" description="Low complexity" evidence="1">
    <location>
        <begin position="209"/>
        <end position="221"/>
    </location>
</feature>
<dbReference type="AlphaFoldDB" id="A0AAN9V6S5"/>
<feature type="compositionally biased region" description="Polar residues" evidence="1">
    <location>
        <begin position="189"/>
        <end position="208"/>
    </location>
</feature>
<dbReference type="EMBL" id="JAKJXP020000012">
    <property type="protein sequence ID" value="KAK7755579.1"/>
    <property type="molecule type" value="Genomic_DNA"/>
</dbReference>
<feature type="compositionally biased region" description="Polar residues" evidence="1">
    <location>
        <begin position="250"/>
        <end position="274"/>
    </location>
</feature>
<sequence length="422" mass="44807">PTPTDEDGQSDHIGYDTPRSGIATPQPDLHDKRLPGIMTYFGQVGSTCSSFLSRPLSFSRTPETESSRPTTPQEEKESGPVPKQLPSPGESNLSKDSTPDSTPDALPLLPHERIEPLAESETSPQPSSSIHPYPTPPCSETPSEQGVKLGDGSGDSDAGIASGASSSQRSSVHAKRPSDLSQMKPRRSTLASPLTSIVTTSSVHASHLSNPSDHSSTSASSPLESQVAEGEPGSHFSKSASIHQLKKLTNAGSEKSGPSTPSRAMSSVARPSQSESRDEGRSPSKPSSSSESTEASGRGTSVSSRTGGAQPPAQKGKLTIKILEARGLRKSRDPYVVVVFQRSELISSGPRTFEDEDELMPPAPTTGSVPIQRQSSDSGRPMAIPMRSRQSSNTSVSDHNTFRNRETRKSFTNPKWDAEAFL</sequence>
<keyword evidence="2" id="KW-0808">Transferase</keyword>
<dbReference type="GO" id="GO:0016301">
    <property type="term" value="F:kinase activity"/>
    <property type="evidence" value="ECO:0007669"/>
    <property type="project" value="UniProtKB-KW"/>
</dbReference>
<evidence type="ECO:0000256" key="1">
    <source>
        <dbReference type="SAM" id="MobiDB-lite"/>
    </source>
</evidence>
<feature type="region of interest" description="Disordered" evidence="1">
    <location>
        <begin position="1"/>
        <end position="31"/>
    </location>
</feature>
<reference evidence="2 3" key="1">
    <citation type="submission" date="2024-02" db="EMBL/GenBank/DDBJ databases">
        <title>De novo assembly and annotation of 12 fungi associated with fruit tree decline syndrome in Ontario, Canada.</title>
        <authorList>
            <person name="Sulman M."/>
            <person name="Ellouze W."/>
            <person name="Ilyukhin E."/>
        </authorList>
    </citation>
    <scope>NUCLEOTIDE SEQUENCE [LARGE SCALE GENOMIC DNA]</scope>
    <source>
        <strain evidence="2 3">M11/M66-122</strain>
    </source>
</reference>
<feature type="compositionally biased region" description="Low complexity" evidence="1">
    <location>
        <begin position="155"/>
        <end position="171"/>
    </location>
</feature>
<feature type="compositionally biased region" description="Low complexity" evidence="1">
    <location>
        <begin position="51"/>
        <end position="61"/>
    </location>
</feature>
<keyword evidence="3" id="KW-1185">Reference proteome</keyword>
<name>A0AAN9V6S5_9PEZI</name>
<feature type="region of interest" description="Disordered" evidence="1">
    <location>
        <begin position="349"/>
        <end position="422"/>
    </location>
</feature>
<feature type="compositionally biased region" description="Polar residues" evidence="1">
    <location>
        <begin position="120"/>
        <end position="130"/>
    </location>
</feature>
<proteinExistence type="predicted"/>
<comment type="caution">
    <text evidence="2">The sequence shown here is derived from an EMBL/GenBank/DDBJ whole genome shotgun (WGS) entry which is preliminary data.</text>
</comment>
<accession>A0AAN9V6S5</accession>
<evidence type="ECO:0000313" key="2">
    <source>
        <dbReference type="EMBL" id="KAK7755579.1"/>
    </source>
</evidence>
<organism evidence="2 3">
    <name type="scientific">Diatrype stigma</name>
    <dbReference type="NCBI Taxonomy" id="117547"/>
    <lineage>
        <taxon>Eukaryota</taxon>
        <taxon>Fungi</taxon>
        <taxon>Dikarya</taxon>
        <taxon>Ascomycota</taxon>
        <taxon>Pezizomycotina</taxon>
        <taxon>Sordariomycetes</taxon>
        <taxon>Xylariomycetidae</taxon>
        <taxon>Xylariales</taxon>
        <taxon>Diatrypaceae</taxon>
        <taxon>Diatrype</taxon>
    </lineage>
</organism>